<proteinExistence type="predicted"/>
<protein>
    <submittedName>
        <fullName evidence="2">Protein-disulfide reductase DsbD domain-containing protein</fullName>
    </submittedName>
</protein>
<reference evidence="3" key="1">
    <citation type="journal article" date="2019" name="Int. J. Syst. Evol. Microbiol.">
        <title>The Global Catalogue of Microorganisms (GCM) 10K type strain sequencing project: providing services to taxonomists for standard genome sequencing and annotation.</title>
        <authorList>
            <consortium name="The Broad Institute Genomics Platform"/>
            <consortium name="The Broad Institute Genome Sequencing Center for Infectious Disease"/>
            <person name="Wu L."/>
            <person name="Ma J."/>
        </authorList>
    </citation>
    <scope>NUCLEOTIDE SEQUENCE [LARGE SCALE GENOMIC DNA]</scope>
    <source>
        <strain evidence="3">WYCCWR 13023</strain>
    </source>
</reference>
<feature type="domain" description="Thiol:disulfide interchange protein DsbD N-terminal" evidence="1">
    <location>
        <begin position="55"/>
        <end position="169"/>
    </location>
</feature>
<dbReference type="EMBL" id="JBHSGV010000002">
    <property type="protein sequence ID" value="MFC4746954.1"/>
    <property type="molecule type" value="Genomic_DNA"/>
</dbReference>
<dbReference type="InterPro" id="IPR036929">
    <property type="entry name" value="DsbDN_sf"/>
</dbReference>
<sequence length="171" mass="19585">MKTFQKYGFILFLTLALKSYGQKPVDPVFTKKVEKAALRLKVKEPFVSDPVSVDAQLIWNSNKSQVAVVIRSKILAGWHIYAYVPKNQPYVQYKMILDLPAGVTPLTEWIKPNSYPFDDNIFVYKGQIIFTRYFSVKKIDAGAKITAGLFYQTCDIRQCLPPNTKVKELKL</sequence>
<name>A0ABV9PA60_9FLAO</name>
<evidence type="ECO:0000313" key="3">
    <source>
        <dbReference type="Proteomes" id="UP001595935"/>
    </source>
</evidence>
<keyword evidence="3" id="KW-1185">Reference proteome</keyword>
<evidence type="ECO:0000259" key="1">
    <source>
        <dbReference type="Pfam" id="PF11412"/>
    </source>
</evidence>
<dbReference type="Proteomes" id="UP001595935">
    <property type="component" value="Unassembled WGS sequence"/>
</dbReference>
<organism evidence="2 3">
    <name type="scientific">Flavobacterium branchiicola</name>
    <dbReference type="NCBI Taxonomy" id="1114875"/>
    <lineage>
        <taxon>Bacteria</taxon>
        <taxon>Pseudomonadati</taxon>
        <taxon>Bacteroidota</taxon>
        <taxon>Flavobacteriia</taxon>
        <taxon>Flavobacteriales</taxon>
        <taxon>Flavobacteriaceae</taxon>
        <taxon>Flavobacterium</taxon>
    </lineage>
</organism>
<evidence type="ECO:0000313" key="2">
    <source>
        <dbReference type="EMBL" id="MFC4746954.1"/>
    </source>
</evidence>
<gene>
    <name evidence="2" type="ORF">ACFO5S_05835</name>
</gene>
<accession>A0ABV9PA60</accession>
<dbReference type="InterPro" id="IPR028250">
    <property type="entry name" value="DsbDN"/>
</dbReference>
<dbReference type="Pfam" id="PF11412">
    <property type="entry name" value="DsbD_N"/>
    <property type="match status" value="1"/>
</dbReference>
<dbReference type="RefSeq" id="WP_213255850.1">
    <property type="nucleotide sequence ID" value="NZ_JAGYWA010000002.1"/>
</dbReference>
<comment type="caution">
    <text evidence="2">The sequence shown here is derived from an EMBL/GenBank/DDBJ whole genome shotgun (WGS) entry which is preliminary data.</text>
</comment>
<dbReference type="Gene3D" id="2.60.40.1250">
    <property type="entry name" value="Thiol:disulfide interchange protein DsbD, N-terminal domain"/>
    <property type="match status" value="1"/>
</dbReference>